<dbReference type="InterPro" id="IPR019734">
    <property type="entry name" value="TPR_rpt"/>
</dbReference>
<reference evidence="4" key="1">
    <citation type="submission" date="2021-01" db="EMBL/GenBank/DDBJ databases">
        <authorList>
            <consortium name="Genoscope - CEA"/>
            <person name="William W."/>
        </authorList>
    </citation>
    <scope>NUCLEOTIDE SEQUENCE</scope>
</reference>
<accession>A0A8S1KM05</accession>
<name>A0A8S1KM05_9CILI</name>
<comment type="caution">
    <text evidence="4">The sequence shown here is derived from an EMBL/GenBank/DDBJ whole genome shotgun (WGS) entry which is preliminary data.</text>
</comment>
<feature type="repeat" description="TPR" evidence="3">
    <location>
        <begin position="264"/>
        <end position="297"/>
    </location>
</feature>
<evidence type="ECO:0008006" key="6">
    <source>
        <dbReference type="Google" id="ProtNLM"/>
    </source>
</evidence>
<dbReference type="PANTHER" id="PTHR44943:SF4">
    <property type="entry name" value="TPR REPEAT-CONTAINING PROTEIN MJ0798"/>
    <property type="match status" value="1"/>
</dbReference>
<keyword evidence="1" id="KW-0677">Repeat</keyword>
<evidence type="ECO:0000256" key="2">
    <source>
        <dbReference type="ARBA" id="ARBA00022803"/>
    </source>
</evidence>
<dbReference type="OrthoDB" id="1658288at2759"/>
<organism evidence="4 5">
    <name type="scientific">Paramecium sonneborni</name>
    <dbReference type="NCBI Taxonomy" id="65129"/>
    <lineage>
        <taxon>Eukaryota</taxon>
        <taxon>Sar</taxon>
        <taxon>Alveolata</taxon>
        <taxon>Ciliophora</taxon>
        <taxon>Intramacronucleata</taxon>
        <taxon>Oligohymenophorea</taxon>
        <taxon>Peniculida</taxon>
        <taxon>Parameciidae</taxon>
        <taxon>Paramecium</taxon>
    </lineage>
</organism>
<sequence length="378" mass="43927">MLIENMLFCKQIAHDKKPLIAVCLNQDCKESCGLCISCFLNHKNHNDDLQTIEIVRKKLDDHIQKMKQNFQFCDDLIQLINLVKIQINRTIQNIQIVQKFSNHADIDKVKELLIKSQANKQDTSIFKKIDIELKKVKEILCELKFSIEYSQSNLNDGQQQEFQECLKQASQVYIQGQYEQAKGLFMHCLKLDPFNIDCKWKIGMCLKLQGFYDQAIGVFDQINAENPNYVESICHKADCLRLQGKYEEALKHFDQTLMLDDKNFVGLSYKGETLRKLQRLEEALIYFDKALMINPKNAITLFGKGDSLRCLKRYDDALYILNQGQQIDPNNILILYSRGYTLKAKGKVQEALECFEKCIAINPQYKNQLEKEIASIKK</sequence>
<keyword evidence="2 3" id="KW-0802">TPR repeat</keyword>
<gene>
    <name evidence="4" type="ORF">PSON_ATCC_30995.1.T0100049</name>
</gene>
<feature type="repeat" description="TPR" evidence="3">
    <location>
        <begin position="230"/>
        <end position="263"/>
    </location>
</feature>
<dbReference type="Proteomes" id="UP000692954">
    <property type="component" value="Unassembled WGS sequence"/>
</dbReference>
<dbReference type="SMART" id="SM00028">
    <property type="entry name" value="TPR"/>
    <property type="match status" value="6"/>
</dbReference>
<evidence type="ECO:0000313" key="4">
    <source>
        <dbReference type="EMBL" id="CAD8056069.1"/>
    </source>
</evidence>
<keyword evidence="5" id="KW-1185">Reference proteome</keyword>
<dbReference type="AlphaFoldDB" id="A0A8S1KM05"/>
<dbReference type="PANTHER" id="PTHR44943">
    <property type="entry name" value="CELLULOSE SYNTHASE OPERON PROTEIN C"/>
    <property type="match status" value="1"/>
</dbReference>
<evidence type="ECO:0000256" key="1">
    <source>
        <dbReference type="ARBA" id="ARBA00022737"/>
    </source>
</evidence>
<dbReference type="EMBL" id="CAJJDN010000010">
    <property type="protein sequence ID" value="CAD8056069.1"/>
    <property type="molecule type" value="Genomic_DNA"/>
</dbReference>
<feature type="repeat" description="TPR" evidence="3">
    <location>
        <begin position="332"/>
        <end position="365"/>
    </location>
</feature>
<proteinExistence type="predicted"/>
<dbReference type="Pfam" id="PF00515">
    <property type="entry name" value="TPR_1"/>
    <property type="match status" value="1"/>
</dbReference>
<evidence type="ECO:0000256" key="3">
    <source>
        <dbReference type="PROSITE-ProRule" id="PRU00339"/>
    </source>
</evidence>
<dbReference type="InterPro" id="IPR051685">
    <property type="entry name" value="Ycf3/AcsC/BcsC/TPR_MFPF"/>
</dbReference>
<evidence type="ECO:0000313" key="5">
    <source>
        <dbReference type="Proteomes" id="UP000692954"/>
    </source>
</evidence>
<protein>
    <recommendedName>
        <fullName evidence="6">Tetratricopeptide repeat protein</fullName>
    </recommendedName>
</protein>
<dbReference type="PROSITE" id="PS50005">
    <property type="entry name" value="TPR"/>
    <property type="match status" value="3"/>
</dbReference>
<dbReference type="Pfam" id="PF12895">
    <property type="entry name" value="ANAPC3"/>
    <property type="match status" value="1"/>
</dbReference>